<dbReference type="InterPro" id="IPR000600">
    <property type="entry name" value="ROK"/>
</dbReference>
<comment type="similarity">
    <text evidence="1">Belongs to the ROK (NagC/XylR) family.</text>
</comment>
<dbReference type="Gene3D" id="3.30.420.40">
    <property type="match status" value="2"/>
</dbReference>
<accession>A0A285N3E3</accession>
<protein>
    <submittedName>
        <fullName evidence="2">Glucokinase</fullName>
    </submittedName>
</protein>
<dbReference type="InterPro" id="IPR043129">
    <property type="entry name" value="ATPase_NBD"/>
</dbReference>
<dbReference type="RefSeq" id="WP_096999691.1">
    <property type="nucleotide sequence ID" value="NZ_OBEI01000001.1"/>
</dbReference>
<keyword evidence="2" id="KW-0808">Transferase</keyword>
<dbReference type="SUPFAM" id="SSF53067">
    <property type="entry name" value="Actin-like ATPase domain"/>
    <property type="match status" value="1"/>
</dbReference>
<dbReference type="PANTHER" id="PTHR18964">
    <property type="entry name" value="ROK (REPRESSOR, ORF, KINASE) FAMILY"/>
    <property type="match status" value="1"/>
</dbReference>
<reference evidence="3" key="1">
    <citation type="submission" date="2017-09" db="EMBL/GenBank/DDBJ databases">
        <authorList>
            <person name="Varghese N."/>
            <person name="Submissions S."/>
        </authorList>
    </citation>
    <scope>NUCLEOTIDE SEQUENCE [LARGE SCALE GENOMIC DNA]</scope>
    <source>
        <strain evidence="3">DSM 15103</strain>
    </source>
</reference>
<gene>
    <name evidence="2" type="ORF">SAMN06265182_0514</name>
</gene>
<evidence type="ECO:0000256" key="1">
    <source>
        <dbReference type="ARBA" id="ARBA00006479"/>
    </source>
</evidence>
<evidence type="ECO:0000313" key="3">
    <source>
        <dbReference type="Proteomes" id="UP000219036"/>
    </source>
</evidence>
<name>A0A285N3E3_9AQUI</name>
<dbReference type="AlphaFoldDB" id="A0A285N3E3"/>
<keyword evidence="2" id="KW-0418">Kinase</keyword>
<organism evidence="2 3">
    <name type="scientific">Persephonella hydrogeniphila</name>
    <dbReference type="NCBI Taxonomy" id="198703"/>
    <lineage>
        <taxon>Bacteria</taxon>
        <taxon>Pseudomonadati</taxon>
        <taxon>Aquificota</taxon>
        <taxon>Aquificia</taxon>
        <taxon>Aquificales</taxon>
        <taxon>Hydrogenothermaceae</taxon>
        <taxon>Persephonella</taxon>
    </lineage>
</organism>
<dbReference type="Proteomes" id="UP000219036">
    <property type="component" value="Unassembled WGS sequence"/>
</dbReference>
<dbReference type="GO" id="GO:0016301">
    <property type="term" value="F:kinase activity"/>
    <property type="evidence" value="ECO:0007669"/>
    <property type="project" value="UniProtKB-KW"/>
</dbReference>
<dbReference type="PANTHER" id="PTHR18964:SF149">
    <property type="entry name" value="BIFUNCTIONAL UDP-N-ACETYLGLUCOSAMINE 2-EPIMERASE_N-ACETYLMANNOSAMINE KINASE"/>
    <property type="match status" value="1"/>
</dbReference>
<dbReference type="OrthoDB" id="9810372at2"/>
<dbReference type="EMBL" id="OBEI01000001">
    <property type="protein sequence ID" value="SNZ03949.1"/>
    <property type="molecule type" value="Genomic_DNA"/>
</dbReference>
<keyword evidence="3" id="KW-1185">Reference proteome</keyword>
<proteinExistence type="inferred from homology"/>
<evidence type="ECO:0000313" key="2">
    <source>
        <dbReference type="EMBL" id="SNZ03949.1"/>
    </source>
</evidence>
<dbReference type="Pfam" id="PF00480">
    <property type="entry name" value="ROK"/>
    <property type="match status" value="1"/>
</dbReference>
<sequence>MSVLGVDIGGTFIKFVAKSGNDIKKGKIPTEKSFVSITEEIKKLIKNFHPEVLGIGIAGLYDKKTGKLTASPNIRFLEGVELKEIFETEFGIPVVIENDASAAAYGEYVYGAGKNSQILICLTLGTGLGGGTVINGELLSGVSGSAMEIGHTTIDIEGWRCHCGRKGCLEAYVSSYGLERLYFFLTDQKLSSSEIITLANEGKLEAMKAIEDFSHYLSIGLMNILHIFNPDKIVIGGGIPEYYPAVIDLTVSNLKKIAFELPFRDLNISRAKLGEYSGAYGAMALADKKRKE</sequence>